<keyword evidence="1" id="KW-0812">Transmembrane</keyword>
<keyword evidence="4" id="KW-1185">Reference proteome</keyword>
<dbReference type="InterPro" id="IPR010627">
    <property type="entry name" value="Prepilin_pept_A24_N"/>
</dbReference>
<dbReference type="GO" id="GO:0005886">
    <property type="term" value="C:plasma membrane"/>
    <property type="evidence" value="ECO:0007669"/>
    <property type="project" value="TreeGrafter"/>
</dbReference>
<dbReference type="Pfam" id="PF06750">
    <property type="entry name" value="A24_N_bact"/>
    <property type="match status" value="1"/>
</dbReference>
<keyword evidence="1" id="KW-1133">Transmembrane helix</keyword>
<accession>A0A380KG41</accession>
<proteinExistence type="predicted"/>
<dbReference type="Proteomes" id="UP000254924">
    <property type="component" value="Unassembled WGS sequence"/>
</dbReference>
<keyword evidence="1" id="KW-0472">Membrane</keyword>
<organism evidence="3 4">
    <name type="scientific">Streptococcus hyointestinalis</name>
    <dbReference type="NCBI Taxonomy" id="1337"/>
    <lineage>
        <taxon>Bacteria</taxon>
        <taxon>Bacillati</taxon>
        <taxon>Bacillota</taxon>
        <taxon>Bacilli</taxon>
        <taxon>Lactobacillales</taxon>
        <taxon>Streptococcaceae</taxon>
        <taxon>Streptococcus</taxon>
    </lineage>
</organism>
<dbReference type="GO" id="GO:0004190">
    <property type="term" value="F:aspartic-type endopeptidase activity"/>
    <property type="evidence" value="ECO:0007669"/>
    <property type="project" value="TreeGrafter"/>
</dbReference>
<feature type="transmembrane region" description="Helical" evidence="1">
    <location>
        <begin position="117"/>
        <end position="147"/>
    </location>
</feature>
<protein>
    <submittedName>
        <fullName evidence="3">Type IV prepilin peptidase, putative</fullName>
    </submittedName>
</protein>
<dbReference type="EMBL" id="UHFN01000007">
    <property type="protein sequence ID" value="SUN63126.1"/>
    <property type="molecule type" value="Genomic_DNA"/>
</dbReference>
<feature type="domain" description="Prepilin peptidase A24 N-terminal" evidence="2">
    <location>
        <begin position="9"/>
        <end position="86"/>
    </location>
</feature>
<feature type="transmembrane region" description="Helical" evidence="1">
    <location>
        <begin position="199"/>
        <end position="219"/>
    </location>
</feature>
<dbReference type="InterPro" id="IPR050882">
    <property type="entry name" value="Prepilin_peptidase/N-MTase"/>
</dbReference>
<feature type="transmembrane region" description="Helical" evidence="1">
    <location>
        <begin position="72"/>
        <end position="88"/>
    </location>
</feature>
<evidence type="ECO:0000259" key="2">
    <source>
        <dbReference type="Pfam" id="PF06750"/>
    </source>
</evidence>
<dbReference type="OrthoDB" id="9789291at2"/>
<evidence type="ECO:0000313" key="3">
    <source>
        <dbReference type="EMBL" id="SUN63126.1"/>
    </source>
</evidence>
<evidence type="ECO:0000256" key="1">
    <source>
        <dbReference type="SAM" id="Phobius"/>
    </source>
</evidence>
<dbReference type="RefSeq" id="WP_115270685.1">
    <property type="nucleotide sequence ID" value="NZ_JBNPNB010000077.1"/>
</dbReference>
<dbReference type="GeneID" id="78357495"/>
<sequence length="222" mass="25067">MNILLYFSLGASIASFLGLVVDRFPERSIVLPASHCDHCHSRLGISEMIPILSQVYYGSRCKHCKHAIPKRYMVIEAICGILFVLFGLGQMQLTTLLLLLMSLTLALYDLDQQEYPVFVWLVFTSLLLLFAHSYSLFAVLCLFGILAYMFPLKIGSGDFFYLASLSLIMDKMSILWIIQIGSWLGIITILSRKQKRTPIAFVPFLAAGFVLVLLMQRLGLFL</sequence>
<dbReference type="PANTHER" id="PTHR30487">
    <property type="entry name" value="TYPE 4 PREPILIN-LIKE PROTEINS LEADER PEPTIDE-PROCESSING ENZYME"/>
    <property type="match status" value="1"/>
</dbReference>
<reference evidence="3 4" key="1">
    <citation type="submission" date="2018-06" db="EMBL/GenBank/DDBJ databases">
        <authorList>
            <consortium name="Pathogen Informatics"/>
            <person name="Doyle S."/>
        </authorList>
    </citation>
    <scope>NUCLEOTIDE SEQUENCE [LARGE SCALE GENOMIC DNA]</scope>
    <source>
        <strain evidence="3 4">NCTC12224</strain>
    </source>
</reference>
<feature type="transmembrane region" description="Helical" evidence="1">
    <location>
        <begin position="6"/>
        <end position="24"/>
    </location>
</feature>
<dbReference type="PANTHER" id="PTHR30487:SF0">
    <property type="entry name" value="PREPILIN LEADER PEPTIDASE_N-METHYLTRANSFERASE-RELATED"/>
    <property type="match status" value="1"/>
</dbReference>
<name>A0A380KG41_9STRE</name>
<gene>
    <name evidence="3" type="primary">pppA</name>
    <name evidence="3" type="ORF">NCTC12224_02251</name>
</gene>
<dbReference type="AlphaFoldDB" id="A0A380KG41"/>
<dbReference type="GO" id="GO:0006465">
    <property type="term" value="P:signal peptide processing"/>
    <property type="evidence" value="ECO:0007669"/>
    <property type="project" value="TreeGrafter"/>
</dbReference>
<evidence type="ECO:0000313" key="4">
    <source>
        <dbReference type="Proteomes" id="UP000254924"/>
    </source>
</evidence>